<dbReference type="InterPro" id="IPR036390">
    <property type="entry name" value="WH_DNA-bd_sf"/>
</dbReference>
<dbReference type="InterPro" id="IPR000835">
    <property type="entry name" value="HTH_MarR-typ"/>
</dbReference>
<keyword evidence="2 4" id="KW-0238">DNA-binding</keyword>
<dbReference type="RefSeq" id="WP_160587673.1">
    <property type="nucleotide sequence ID" value="NZ_BMHN01000001.1"/>
</dbReference>
<dbReference type="OrthoDB" id="2733322at2"/>
<dbReference type="PIRSF" id="PIRSF006707">
    <property type="entry name" value="MJ1563"/>
    <property type="match status" value="1"/>
</dbReference>
<dbReference type="InterPro" id="IPR026282">
    <property type="entry name" value="MJ1563"/>
</dbReference>
<dbReference type="Pfam" id="PF12802">
    <property type="entry name" value="MarR_2"/>
    <property type="match status" value="1"/>
</dbReference>
<comment type="caution">
    <text evidence="7">The sequence shown here is derived from an EMBL/GenBank/DDBJ whole genome shotgun (WGS) entry which is preliminary data.</text>
</comment>
<keyword evidence="8" id="KW-1185">Reference proteome</keyword>
<dbReference type="InterPro" id="IPR052362">
    <property type="entry name" value="HTH-GbsR_regulator"/>
</dbReference>
<dbReference type="InterPro" id="IPR036388">
    <property type="entry name" value="WH-like_DNA-bd_sf"/>
</dbReference>
<dbReference type="AlphaFoldDB" id="A0A845QC77"/>
<feature type="domain" description="HTH marR-type" evidence="6">
    <location>
        <begin position="24"/>
        <end position="81"/>
    </location>
</feature>
<dbReference type="GO" id="GO:0003677">
    <property type="term" value="F:DNA binding"/>
    <property type="evidence" value="ECO:0007669"/>
    <property type="project" value="UniProtKB-UniRule"/>
</dbReference>
<keyword evidence="3 4" id="KW-0804">Transcription</keyword>
<dbReference type="EMBL" id="WXYQ01000006">
    <property type="protein sequence ID" value="NBG95770.1"/>
    <property type="molecule type" value="Genomic_DNA"/>
</dbReference>
<proteinExistence type="inferred from homology"/>
<dbReference type="PANTHER" id="PTHR38465">
    <property type="entry name" value="HTH-TYPE TRANSCRIPTIONAL REGULATOR MJ1563-RELATED"/>
    <property type="match status" value="1"/>
</dbReference>
<evidence type="ECO:0000313" key="7">
    <source>
        <dbReference type="EMBL" id="NBG95770.1"/>
    </source>
</evidence>
<evidence type="ECO:0000256" key="3">
    <source>
        <dbReference type="ARBA" id="ARBA00023163"/>
    </source>
</evidence>
<evidence type="ECO:0000259" key="6">
    <source>
        <dbReference type="Pfam" id="PF12802"/>
    </source>
</evidence>
<accession>A0A845QC77</accession>
<feature type="region of interest" description="Disordered" evidence="5">
    <location>
        <begin position="152"/>
        <end position="173"/>
    </location>
</feature>
<dbReference type="GeneID" id="300654472"/>
<dbReference type="SUPFAM" id="SSF46785">
    <property type="entry name" value="Winged helix' DNA-binding domain"/>
    <property type="match status" value="1"/>
</dbReference>
<dbReference type="PANTHER" id="PTHR38465:SF1">
    <property type="entry name" value="HTH-TYPE TRANSCRIPTIONAL REGULATOR MJ1563-RELATED"/>
    <property type="match status" value="1"/>
</dbReference>
<dbReference type="CDD" id="cd00090">
    <property type="entry name" value="HTH_ARSR"/>
    <property type="match status" value="1"/>
</dbReference>
<evidence type="ECO:0000313" key="8">
    <source>
        <dbReference type="Proteomes" id="UP000470384"/>
    </source>
</evidence>
<dbReference type="GO" id="GO:0003700">
    <property type="term" value="F:DNA-binding transcription factor activity"/>
    <property type="evidence" value="ECO:0007669"/>
    <property type="project" value="InterPro"/>
</dbReference>
<sequence length="173" mass="19615">MTSDKENAAEEFVEVMGLVLQGDGLSRTAGRIMAMLVLMDRPAGLDEIADYLQVSRSGVSTNTRELERMGVIRRTTRPGDRQYYFEMVNDSLSPLLTRHLERMSRAVDTIRRAASALPENWGKAHERLDRLDRFYSFAIDKTEYLIKEFELSEQEDDAAEDATPPLPEAADGR</sequence>
<evidence type="ECO:0000256" key="1">
    <source>
        <dbReference type="ARBA" id="ARBA00023015"/>
    </source>
</evidence>
<evidence type="ECO:0000256" key="2">
    <source>
        <dbReference type="ARBA" id="ARBA00023125"/>
    </source>
</evidence>
<dbReference type="Proteomes" id="UP000470384">
    <property type="component" value="Unassembled WGS sequence"/>
</dbReference>
<evidence type="ECO:0000256" key="4">
    <source>
        <dbReference type="PIRNR" id="PIRNR006707"/>
    </source>
</evidence>
<name>A0A845QC77_9HYPH</name>
<comment type="similarity">
    <text evidence="4">Belongs to the GbsR family.</text>
</comment>
<dbReference type="Gene3D" id="1.10.10.10">
    <property type="entry name" value="Winged helix-like DNA-binding domain superfamily/Winged helix DNA-binding domain"/>
    <property type="match status" value="1"/>
</dbReference>
<organism evidence="7 8">
    <name type="scientific">Pyruvatibacter mobilis</name>
    <dbReference type="NCBI Taxonomy" id="1712261"/>
    <lineage>
        <taxon>Bacteria</taxon>
        <taxon>Pseudomonadati</taxon>
        <taxon>Pseudomonadota</taxon>
        <taxon>Alphaproteobacteria</taxon>
        <taxon>Hyphomicrobiales</taxon>
        <taxon>Parvibaculaceae</taxon>
        <taxon>Pyruvatibacter</taxon>
    </lineage>
</organism>
<dbReference type="InterPro" id="IPR011991">
    <property type="entry name" value="ArsR-like_HTH"/>
</dbReference>
<gene>
    <name evidence="7" type="ORF">GTQ45_08490</name>
</gene>
<reference evidence="7 8" key="1">
    <citation type="journal article" date="2016" name="Int. J. Syst. Evol. Microbiol.">
        <title>Pyruvatibacter mobilis gen. nov., sp. nov., a marine bacterium from the culture broth of Picochlorum sp. 122.</title>
        <authorList>
            <person name="Wang G."/>
            <person name="Tang M."/>
            <person name="Wu H."/>
            <person name="Dai S."/>
            <person name="Li T."/>
            <person name="Chen C."/>
            <person name="He H."/>
            <person name="Fan J."/>
            <person name="Xiang W."/>
            <person name="Li X."/>
        </authorList>
    </citation>
    <scope>NUCLEOTIDE SEQUENCE [LARGE SCALE GENOMIC DNA]</scope>
    <source>
        <strain evidence="7 8">GYP-11</strain>
    </source>
</reference>
<evidence type="ECO:0000256" key="5">
    <source>
        <dbReference type="SAM" id="MobiDB-lite"/>
    </source>
</evidence>
<keyword evidence="1 4" id="KW-0805">Transcription regulation</keyword>
<protein>
    <recommendedName>
        <fullName evidence="4">HTH-type transcriptional regulator</fullName>
    </recommendedName>
</protein>